<keyword evidence="6" id="KW-1185">Reference proteome</keyword>
<dbReference type="InterPro" id="IPR012001">
    <property type="entry name" value="Thiamin_PyroP_enz_TPP-bd_dom"/>
</dbReference>
<evidence type="ECO:0000256" key="1">
    <source>
        <dbReference type="ARBA" id="ARBA00007812"/>
    </source>
</evidence>
<gene>
    <name evidence="5" type="ORF">BDK92_3002</name>
</gene>
<dbReference type="NCBIfam" id="NF005760">
    <property type="entry name" value="PRK07586.1"/>
    <property type="match status" value="1"/>
</dbReference>
<dbReference type="InterPro" id="IPR000399">
    <property type="entry name" value="TPP-bd_CS"/>
</dbReference>
<keyword evidence="2" id="KW-0786">Thiamine pyrophosphate</keyword>
<comment type="caution">
    <text evidence="5">The sequence shown here is derived from an EMBL/GenBank/DDBJ whole genome shotgun (WGS) entry which is preliminary data.</text>
</comment>
<comment type="similarity">
    <text evidence="1">Belongs to the TPP enzyme family.</text>
</comment>
<dbReference type="GO" id="GO:0030976">
    <property type="term" value="F:thiamine pyrophosphate binding"/>
    <property type="evidence" value="ECO:0007669"/>
    <property type="project" value="InterPro"/>
</dbReference>
<dbReference type="Pfam" id="PF02775">
    <property type="entry name" value="TPP_enzyme_C"/>
    <property type="match status" value="1"/>
</dbReference>
<dbReference type="Gene3D" id="3.40.50.970">
    <property type="match status" value="2"/>
</dbReference>
<name>A0A495JIC9_9ACTN</name>
<dbReference type="RefSeq" id="WP_121157268.1">
    <property type="nucleotide sequence ID" value="NZ_RBKT01000001.1"/>
</dbReference>
<dbReference type="EMBL" id="RBKT01000001">
    <property type="protein sequence ID" value="RKR88673.1"/>
    <property type="molecule type" value="Genomic_DNA"/>
</dbReference>
<dbReference type="InterPro" id="IPR045229">
    <property type="entry name" value="TPP_enz"/>
</dbReference>
<organism evidence="5 6">
    <name type="scientific">Micromonospora pisi</name>
    <dbReference type="NCBI Taxonomy" id="589240"/>
    <lineage>
        <taxon>Bacteria</taxon>
        <taxon>Bacillati</taxon>
        <taxon>Actinomycetota</taxon>
        <taxon>Actinomycetes</taxon>
        <taxon>Micromonosporales</taxon>
        <taxon>Micromonosporaceae</taxon>
        <taxon>Micromonospora</taxon>
    </lineage>
</organism>
<dbReference type="InterPro" id="IPR011766">
    <property type="entry name" value="TPP_enzyme_TPP-bd"/>
</dbReference>
<dbReference type="PANTHER" id="PTHR18968:SF86">
    <property type="entry name" value="ACETOLACTATE SYNTHASE LARGE SUBUNIT ILVX-RELATED"/>
    <property type="match status" value="1"/>
</dbReference>
<protein>
    <submittedName>
        <fullName evidence="5">Acetolactate synthase-1/2/3 large subunit</fullName>
    </submittedName>
</protein>
<proteinExistence type="inferred from homology"/>
<evidence type="ECO:0000259" key="4">
    <source>
        <dbReference type="Pfam" id="PF02776"/>
    </source>
</evidence>
<dbReference type="Proteomes" id="UP000277671">
    <property type="component" value="Unassembled WGS sequence"/>
</dbReference>
<accession>A0A495JIC9</accession>
<dbReference type="InterPro" id="IPR029061">
    <property type="entry name" value="THDP-binding"/>
</dbReference>
<evidence type="ECO:0000313" key="5">
    <source>
        <dbReference type="EMBL" id="RKR88673.1"/>
    </source>
</evidence>
<evidence type="ECO:0000259" key="3">
    <source>
        <dbReference type="Pfam" id="PF02775"/>
    </source>
</evidence>
<dbReference type="AlphaFoldDB" id="A0A495JIC9"/>
<dbReference type="GO" id="GO:0050660">
    <property type="term" value="F:flavin adenine dinucleotide binding"/>
    <property type="evidence" value="ECO:0007669"/>
    <property type="project" value="TreeGrafter"/>
</dbReference>
<dbReference type="GO" id="GO:0000287">
    <property type="term" value="F:magnesium ion binding"/>
    <property type="evidence" value="ECO:0007669"/>
    <property type="project" value="InterPro"/>
</dbReference>
<evidence type="ECO:0000313" key="6">
    <source>
        <dbReference type="Proteomes" id="UP000277671"/>
    </source>
</evidence>
<dbReference type="PROSITE" id="PS00187">
    <property type="entry name" value="TPP_ENZYMES"/>
    <property type="match status" value="1"/>
</dbReference>
<dbReference type="SUPFAM" id="SSF52518">
    <property type="entry name" value="Thiamin diphosphate-binding fold (THDP-binding)"/>
    <property type="match status" value="2"/>
</dbReference>
<feature type="domain" description="Thiamine pyrophosphate enzyme TPP-binding" evidence="3">
    <location>
        <begin position="374"/>
        <end position="510"/>
    </location>
</feature>
<reference evidence="5 6" key="1">
    <citation type="submission" date="2018-10" db="EMBL/GenBank/DDBJ databases">
        <title>Sequencing the genomes of 1000 actinobacteria strains.</title>
        <authorList>
            <person name="Klenk H.-P."/>
        </authorList>
    </citation>
    <scope>NUCLEOTIDE SEQUENCE [LARGE SCALE GENOMIC DNA]</scope>
    <source>
        <strain evidence="5 6">DSM 45175</strain>
    </source>
</reference>
<feature type="domain" description="Thiamine pyrophosphate enzyme N-terminal TPP-binding" evidence="4">
    <location>
        <begin position="1"/>
        <end position="108"/>
    </location>
</feature>
<sequence length="517" mass="53502">MNGAEALMRTLAGSGVEVCFVNPGTTELHLVRALEAVPQVRPVLGLFEGVVTGAADGYARMAGKPAATLLHLGPGLGHGMANLHNTRRANSPLVNIVGDHPTRHKAQDPPLESDIAAVAGTLRGPVRRPENPTGAGQDGASSYAEALEPPGQIATLVMPADVSWGEGGTVAEPMPARPVPPVDPAVIQRVCTILRGGEPAVLIIGGPAGREPGLRAASRIAASTGVKVMLEMYVPRLEHGAGVPAFEQLAPYPEQVAAQLDGVRQVIVAGGKAPVAFFAYPDQPSCLVPPEAKTQILAEVGQDAVAALTALADLLDPNSEPELSTAARPALPTGALTATNWAQVIGALLPERAIVVEETLSSRAPLAAATAGSPRHDMLVQLGGAMGEGMPMAIGAAIAAPDRPVVALEGDGCAVYTISALWTQARERLNITNVILNNRSYAVLREEWKHLVADGVDAHSNRLFDLGDPTIDYVSIAEGFGVPGSRATTAEELAEQFSRAIAEPGPHLIEAIFPPAA</sequence>
<dbReference type="PANTHER" id="PTHR18968">
    <property type="entry name" value="THIAMINE PYROPHOSPHATE ENZYMES"/>
    <property type="match status" value="1"/>
</dbReference>
<dbReference type="GO" id="GO:0003984">
    <property type="term" value="F:acetolactate synthase activity"/>
    <property type="evidence" value="ECO:0007669"/>
    <property type="project" value="TreeGrafter"/>
</dbReference>
<evidence type="ECO:0000256" key="2">
    <source>
        <dbReference type="ARBA" id="ARBA00023052"/>
    </source>
</evidence>
<dbReference type="Pfam" id="PF02776">
    <property type="entry name" value="TPP_enzyme_N"/>
    <property type="match status" value="1"/>
</dbReference>
<dbReference type="CDD" id="cd02002">
    <property type="entry name" value="TPP_BFDC"/>
    <property type="match status" value="1"/>
</dbReference>
<dbReference type="OrthoDB" id="2443624at2"/>
<dbReference type="CDD" id="cd07035">
    <property type="entry name" value="TPP_PYR_POX_like"/>
    <property type="match status" value="1"/>
</dbReference>